<dbReference type="InterPro" id="IPR017853">
    <property type="entry name" value="GH"/>
</dbReference>
<dbReference type="SUPFAM" id="SSF51445">
    <property type="entry name" value="(Trans)glycosidases"/>
    <property type="match status" value="1"/>
</dbReference>
<comment type="caution">
    <text evidence="2">The sequence shown here is derived from an EMBL/GenBank/DDBJ whole genome shotgun (WGS) entry which is preliminary data.</text>
</comment>
<feature type="signal peptide" evidence="1">
    <location>
        <begin position="1"/>
        <end position="24"/>
    </location>
</feature>
<keyword evidence="3" id="KW-1185">Reference proteome</keyword>
<evidence type="ECO:0000313" key="2">
    <source>
        <dbReference type="EMBL" id="MCW3483361.1"/>
    </source>
</evidence>
<reference evidence="2 3" key="1">
    <citation type="submission" date="2022-10" db="EMBL/GenBank/DDBJ databases">
        <title>Chitinophaga nivalis PC15 sp. nov., isolated from Pyeongchang county, South Korea.</title>
        <authorList>
            <person name="Trinh H.N."/>
        </authorList>
    </citation>
    <scope>NUCLEOTIDE SEQUENCE [LARGE SCALE GENOMIC DNA]</scope>
    <source>
        <strain evidence="2 3">PC14</strain>
    </source>
</reference>
<name>A0ABT3IHD5_9BACT</name>
<protein>
    <submittedName>
        <fullName evidence="2">1,4-beta-xylanase</fullName>
    </submittedName>
</protein>
<evidence type="ECO:0000313" key="3">
    <source>
        <dbReference type="Proteomes" id="UP001207742"/>
    </source>
</evidence>
<dbReference type="Gene3D" id="3.20.20.80">
    <property type="entry name" value="Glycosidases"/>
    <property type="match status" value="1"/>
</dbReference>
<sequence>MIPVKNTCLLFLLLIIGVCSEGQAQQARWTEKRAHDWYQQQGWLVGANFTPSNAVNQLEMWQAATFDTATINKELGYAAGIGMNCMRVYLHHVAWVSDPEGFKKRMHQYLAIAGRHHIKTMFVFFDDCWKDDYAPGPQPAPVAATHNSRWLKDPGNRIDSLPLLMDTLHRYVTDVLETFKKDKRILLWDLYNEPGHFGHGDKSWPLLKNVVAWARAVKLTQPISIGIWRDDFTAFNAYQLAQSDIITFHNYRDSASMAGAIDSLQRYNRPLICTEYMKRPNKSFFSSHLPMMKQNRVGAINWGLVAGKTQTNYPQGKPEVLTPPVIWYHDIFHTDGTPFDATETVFIRQMTKAE</sequence>
<evidence type="ECO:0000256" key="1">
    <source>
        <dbReference type="SAM" id="SignalP"/>
    </source>
</evidence>
<keyword evidence="1" id="KW-0732">Signal</keyword>
<accession>A0ABT3IHD5</accession>
<gene>
    <name evidence="2" type="ORF">OL497_05625</name>
</gene>
<dbReference type="EMBL" id="JAPDNS010000001">
    <property type="protein sequence ID" value="MCW3483361.1"/>
    <property type="molecule type" value="Genomic_DNA"/>
</dbReference>
<organism evidence="2 3">
    <name type="scientific">Chitinophaga nivalis</name>
    <dbReference type="NCBI Taxonomy" id="2991709"/>
    <lineage>
        <taxon>Bacteria</taxon>
        <taxon>Pseudomonadati</taxon>
        <taxon>Bacteroidota</taxon>
        <taxon>Chitinophagia</taxon>
        <taxon>Chitinophagales</taxon>
        <taxon>Chitinophagaceae</taxon>
        <taxon>Chitinophaga</taxon>
    </lineage>
</organism>
<dbReference type="RefSeq" id="WP_264728615.1">
    <property type="nucleotide sequence ID" value="NZ_JAPDNR010000001.1"/>
</dbReference>
<dbReference type="Proteomes" id="UP001207742">
    <property type="component" value="Unassembled WGS sequence"/>
</dbReference>
<proteinExistence type="predicted"/>
<feature type="chain" id="PRO_5046311198" evidence="1">
    <location>
        <begin position="25"/>
        <end position="354"/>
    </location>
</feature>